<dbReference type="RefSeq" id="WP_307435022.1">
    <property type="nucleotide sequence ID" value="NZ_JAUSVK010000001.1"/>
</dbReference>
<feature type="domain" description="GmrSD restriction endonucleases N-terminal" evidence="1">
    <location>
        <begin position="31"/>
        <end position="171"/>
    </location>
</feature>
<dbReference type="Proteomes" id="UP001237448">
    <property type="component" value="Unassembled WGS sequence"/>
</dbReference>
<name>A0ABU0FMG8_9HYPH</name>
<comment type="caution">
    <text evidence="2">The sequence shown here is derived from an EMBL/GenBank/DDBJ whole genome shotgun (WGS) entry which is preliminary data.</text>
</comment>
<gene>
    <name evidence="2" type="ORF">J3R73_005578</name>
</gene>
<evidence type="ECO:0000313" key="2">
    <source>
        <dbReference type="EMBL" id="MDQ0395786.1"/>
    </source>
</evidence>
<dbReference type="PANTHER" id="PTHR39639">
    <property type="entry name" value="CHROMOSOME 16, WHOLE GENOME SHOTGUN SEQUENCE"/>
    <property type="match status" value="1"/>
</dbReference>
<accession>A0ABU0FMG8</accession>
<evidence type="ECO:0000259" key="1">
    <source>
        <dbReference type="Pfam" id="PF03235"/>
    </source>
</evidence>
<reference evidence="2 3" key="1">
    <citation type="submission" date="2023-07" db="EMBL/GenBank/DDBJ databases">
        <title>Genomic Encyclopedia of Type Strains, Phase IV (KMG-IV): sequencing the most valuable type-strain genomes for metagenomic binning, comparative biology and taxonomic classification.</title>
        <authorList>
            <person name="Goeker M."/>
        </authorList>
    </citation>
    <scope>NUCLEOTIDE SEQUENCE [LARGE SCALE GENOMIC DNA]</scope>
    <source>
        <strain evidence="2 3">DSM 5896</strain>
    </source>
</reference>
<evidence type="ECO:0000313" key="3">
    <source>
        <dbReference type="Proteomes" id="UP001237448"/>
    </source>
</evidence>
<proteinExistence type="predicted"/>
<dbReference type="InterPro" id="IPR004919">
    <property type="entry name" value="GmrSD_N"/>
</dbReference>
<sequence>MLPLEKLISSFREAQSKLVVQTADLPLATLAQMVEDNAIDLQPGFQRRERWSPDKQSALIESFLLNVPVPPVYLAEELSGTYTAIDGKQRLRAISDFIFGRLTLRNLERLTEAQGLKFDDLPSEITNSFRLRPYLRVVTLLKQTDPMLKYEVFLRLNRGGEALNAQEIRNVAFRGPLNDRIYTLSENQFLRQRLKIDGHKSAAYREMDDAEYVLRFLTLSERIAIFSGSLVKEMDEYMRRHQLDSGLKVENLAATFNQAMDRCQAIWGDYAFRRPEGQGWRDQTLAGMYDAQMISASQISQQVADKAANHQAAVQGQTRALFDEAEFDKSVRTGTNTPARIRYRVNRMKRLLEAI</sequence>
<dbReference type="EMBL" id="JAUSVK010000001">
    <property type="protein sequence ID" value="MDQ0395786.1"/>
    <property type="molecule type" value="Genomic_DNA"/>
</dbReference>
<keyword evidence="3" id="KW-1185">Reference proteome</keyword>
<protein>
    <recommendedName>
        <fullName evidence="1">GmrSD restriction endonucleases N-terminal domain-containing protein</fullName>
    </recommendedName>
</protein>
<organism evidence="2 3">
    <name type="scientific">Labrys monachus</name>
    <dbReference type="NCBI Taxonomy" id="217067"/>
    <lineage>
        <taxon>Bacteria</taxon>
        <taxon>Pseudomonadati</taxon>
        <taxon>Pseudomonadota</taxon>
        <taxon>Alphaproteobacteria</taxon>
        <taxon>Hyphomicrobiales</taxon>
        <taxon>Xanthobacteraceae</taxon>
        <taxon>Labrys</taxon>
    </lineage>
</organism>
<dbReference type="PANTHER" id="PTHR39639:SF1">
    <property type="entry name" value="DUF262 DOMAIN-CONTAINING PROTEIN"/>
    <property type="match status" value="1"/>
</dbReference>
<dbReference type="Pfam" id="PF03235">
    <property type="entry name" value="GmrSD_N"/>
    <property type="match status" value="1"/>
</dbReference>